<evidence type="ECO:0000313" key="2">
    <source>
        <dbReference type="Proteomes" id="UP000008851"/>
    </source>
</evidence>
<organism evidence="1 2">
    <name type="scientific">Xanthomonas oryzae pv. oryzicola (strain BLS256)</name>
    <dbReference type="NCBI Taxonomy" id="383407"/>
    <lineage>
        <taxon>Bacteria</taxon>
        <taxon>Pseudomonadati</taxon>
        <taxon>Pseudomonadota</taxon>
        <taxon>Gammaproteobacteria</taxon>
        <taxon>Lysobacterales</taxon>
        <taxon>Lysobacteraceae</taxon>
        <taxon>Xanthomonas</taxon>
    </lineage>
</organism>
<reference evidence="1 2" key="1">
    <citation type="journal article" date="2011" name="J. Bacteriol.">
        <title>Two new complete genome sequences offer insight into host and tissue specificity of plant pathogenic Xanthomonas spp.</title>
        <authorList>
            <person name="Bogdanove A.J."/>
            <person name="Koebnik R."/>
            <person name="Lu H."/>
            <person name="Furutani A."/>
            <person name="Angiuoli S.V."/>
            <person name="Patil P.B."/>
            <person name="Van Sluys M.A."/>
            <person name="Ryan R.P."/>
            <person name="Meyer D.F."/>
            <person name="Han S.W."/>
            <person name="Aparna G."/>
            <person name="Rajaram M."/>
            <person name="Delcher A.L."/>
            <person name="Phillippy A.M."/>
            <person name="Puiu D."/>
            <person name="Schatz M.C."/>
            <person name="Shumway M."/>
            <person name="Sommer D.D."/>
            <person name="Trapnell C."/>
            <person name="Benahmed F."/>
            <person name="Dimitrov G."/>
            <person name="Madupu R."/>
            <person name="Radune D."/>
            <person name="Sullivan S."/>
            <person name="Jha G."/>
            <person name="Ishihara H."/>
            <person name="Lee S.W."/>
            <person name="Pandey A."/>
            <person name="Sharma V."/>
            <person name="Sriariyanun M."/>
            <person name="Szurek B."/>
            <person name="Vera-Cruz C.M."/>
            <person name="Dorman K.S."/>
            <person name="Ronald P.C."/>
            <person name="Verdier V."/>
            <person name="Dow J.M."/>
            <person name="Sonti R.V."/>
            <person name="Tsuge S."/>
            <person name="Brendel V.P."/>
            <person name="Rabinowicz P.D."/>
            <person name="Leach J.E."/>
            <person name="White F.F."/>
            <person name="Salzberg S.L."/>
        </authorList>
    </citation>
    <scope>NUCLEOTIDE SEQUENCE [LARGE SCALE GENOMIC DNA]</scope>
    <source>
        <strain evidence="1 2">BLS256</strain>
    </source>
</reference>
<dbReference type="EMBL" id="CP003057">
    <property type="protein sequence ID" value="AEQ98231.1"/>
    <property type="molecule type" value="Genomic_DNA"/>
</dbReference>
<gene>
    <name evidence="1" type="ORF">XOC_4153</name>
</gene>
<sequence>MIGGLMPAGEHVPSAGCLAVSGFWAMCQQMTLVLENVGIPQYLLQVSSLHRRQCCPLHAPHALPAGLAFFAPGRDGHCR</sequence>
<dbReference type="HOGENOM" id="CLU_2605213_0_0_6"/>
<name>G7TJL0_XANOB</name>
<dbReference type="AlphaFoldDB" id="G7TJL0"/>
<dbReference type="Proteomes" id="UP000008851">
    <property type="component" value="Chromosome"/>
</dbReference>
<dbReference type="KEGG" id="xor:XOC_4153"/>
<proteinExistence type="predicted"/>
<accession>G7TJL0</accession>
<protein>
    <submittedName>
        <fullName evidence="1">Uncharacterized protein</fullName>
    </submittedName>
</protein>
<evidence type="ECO:0000313" key="1">
    <source>
        <dbReference type="EMBL" id="AEQ98231.1"/>
    </source>
</evidence>